<dbReference type="InterPro" id="IPR007853">
    <property type="entry name" value="Znf_DNL-typ"/>
</dbReference>
<dbReference type="Proteomes" id="UP000001292">
    <property type="component" value="Unassembled WGS sequence"/>
</dbReference>
<keyword evidence="1" id="KW-0862">Zinc</keyword>
<name>B4IKB7_DROSE</name>
<keyword evidence="1" id="KW-0479">Metal-binding</keyword>
<feature type="domain" description="DNL-type" evidence="2">
    <location>
        <begin position="1"/>
        <end position="59"/>
    </location>
</feature>
<dbReference type="PhylomeDB" id="B4IKB7"/>
<dbReference type="SMR" id="B4IKB7"/>
<dbReference type="STRING" id="7238.B4IKB7"/>
<sequence>MQRPHGSWCTAASCATPATRKTISEEAYYSGVGILQCDGCAVDHLIKDNLGLFTGSRWR</sequence>
<evidence type="ECO:0000313" key="4">
    <source>
        <dbReference type="Proteomes" id="UP000001292"/>
    </source>
</evidence>
<dbReference type="PROSITE" id="PS51501">
    <property type="entry name" value="ZF_DNL"/>
    <property type="match status" value="1"/>
</dbReference>
<accession>B4IKB7</accession>
<keyword evidence="1" id="KW-0863">Zinc-finger</keyword>
<organism evidence="4">
    <name type="scientific">Drosophila sechellia</name>
    <name type="common">Fruit fly</name>
    <dbReference type="NCBI Taxonomy" id="7238"/>
    <lineage>
        <taxon>Eukaryota</taxon>
        <taxon>Metazoa</taxon>
        <taxon>Ecdysozoa</taxon>
        <taxon>Arthropoda</taxon>
        <taxon>Hexapoda</taxon>
        <taxon>Insecta</taxon>
        <taxon>Pterygota</taxon>
        <taxon>Neoptera</taxon>
        <taxon>Endopterygota</taxon>
        <taxon>Diptera</taxon>
        <taxon>Brachycera</taxon>
        <taxon>Muscomorpha</taxon>
        <taxon>Ephydroidea</taxon>
        <taxon>Drosophilidae</taxon>
        <taxon>Drosophila</taxon>
        <taxon>Sophophora</taxon>
    </lineage>
</organism>
<dbReference type="Pfam" id="PF05180">
    <property type="entry name" value="zf-DNL"/>
    <property type="match status" value="1"/>
</dbReference>
<dbReference type="HOGENOM" id="CLU_2963250_0_0_1"/>
<proteinExistence type="predicted"/>
<dbReference type="AlphaFoldDB" id="B4IKB7"/>
<dbReference type="GO" id="GO:0008270">
    <property type="term" value="F:zinc ion binding"/>
    <property type="evidence" value="ECO:0007669"/>
    <property type="project" value="UniProtKB-KW"/>
</dbReference>
<gene>
    <name evidence="3" type="primary">Dsec\GM22572</name>
    <name evidence="3" type="ORF">Dsec_GM22572</name>
</gene>
<dbReference type="EMBL" id="CH480852">
    <property type="protein sequence ID" value="EDW51509.1"/>
    <property type="molecule type" value="Genomic_DNA"/>
</dbReference>
<keyword evidence="4" id="KW-1185">Reference proteome</keyword>
<evidence type="ECO:0000259" key="2">
    <source>
        <dbReference type="PROSITE" id="PS51501"/>
    </source>
</evidence>
<evidence type="ECO:0000313" key="3">
    <source>
        <dbReference type="EMBL" id="EDW51509.1"/>
    </source>
</evidence>
<protein>
    <submittedName>
        <fullName evidence="3">GM22572</fullName>
    </submittedName>
</protein>
<reference evidence="3 4" key="1">
    <citation type="journal article" date="2007" name="Nature">
        <title>Evolution of genes and genomes on the Drosophila phylogeny.</title>
        <authorList>
            <consortium name="Drosophila 12 Genomes Consortium"/>
            <person name="Clark A.G."/>
            <person name="Eisen M.B."/>
            <person name="Smith D.R."/>
            <person name="Bergman C.M."/>
            <person name="Oliver B."/>
            <person name="Markow T.A."/>
            <person name="Kaufman T.C."/>
            <person name="Kellis M."/>
            <person name="Gelbart W."/>
            <person name="Iyer V.N."/>
            <person name="Pollard D.A."/>
            <person name="Sackton T.B."/>
            <person name="Larracuente A.M."/>
            <person name="Singh N.D."/>
            <person name="Abad J.P."/>
            <person name="Abt D.N."/>
            <person name="Adryan B."/>
            <person name="Aguade M."/>
            <person name="Akashi H."/>
            <person name="Anderson W.W."/>
            <person name="Aquadro C.F."/>
            <person name="Ardell D.H."/>
            <person name="Arguello R."/>
            <person name="Artieri C.G."/>
            <person name="Barbash D.A."/>
            <person name="Barker D."/>
            <person name="Barsanti P."/>
            <person name="Batterham P."/>
            <person name="Batzoglou S."/>
            <person name="Begun D."/>
            <person name="Bhutkar A."/>
            <person name="Blanco E."/>
            <person name="Bosak S.A."/>
            <person name="Bradley R.K."/>
            <person name="Brand A.D."/>
            <person name="Brent M.R."/>
            <person name="Brooks A.N."/>
            <person name="Brown R.H."/>
            <person name="Butlin R.K."/>
            <person name="Caggese C."/>
            <person name="Calvi B.R."/>
            <person name="Bernardo de Carvalho A."/>
            <person name="Caspi A."/>
            <person name="Castrezana S."/>
            <person name="Celniker S.E."/>
            <person name="Chang J.L."/>
            <person name="Chapple C."/>
            <person name="Chatterji S."/>
            <person name="Chinwalla A."/>
            <person name="Civetta A."/>
            <person name="Clifton S.W."/>
            <person name="Comeron J.M."/>
            <person name="Costello J.C."/>
            <person name="Coyne J.A."/>
            <person name="Daub J."/>
            <person name="David R.G."/>
            <person name="Delcher A.L."/>
            <person name="Delehaunty K."/>
            <person name="Do C.B."/>
            <person name="Ebling H."/>
            <person name="Edwards K."/>
            <person name="Eickbush T."/>
            <person name="Evans J.D."/>
            <person name="Filipski A."/>
            <person name="Findeiss S."/>
            <person name="Freyhult E."/>
            <person name="Fulton L."/>
            <person name="Fulton R."/>
            <person name="Garcia A.C."/>
            <person name="Gardiner A."/>
            <person name="Garfield D.A."/>
            <person name="Garvin B.E."/>
            <person name="Gibson G."/>
            <person name="Gilbert D."/>
            <person name="Gnerre S."/>
            <person name="Godfrey J."/>
            <person name="Good R."/>
            <person name="Gotea V."/>
            <person name="Gravely B."/>
            <person name="Greenberg A.J."/>
            <person name="Griffiths-Jones S."/>
            <person name="Gross S."/>
            <person name="Guigo R."/>
            <person name="Gustafson E.A."/>
            <person name="Haerty W."/>
            <person name="Hahn M.W."/>
            <person name="Halligan D.L."/>
            <person name="Halpern A.L."/>
            <person name="Halter G.M."/>
            <person name="Han M.V."/>
            <person name="Heger A."/>
            <person name="Hillier L."/>
            <person name="Hinrichs A.S."/>
            <person name="Holmes I."/>
            <person name="Hoskins R.A."/>
            <person name="Hubisz M.J."/>
            <person name="Hultmark D."/>
            <person name="Huntley M.A."/>
            <person name="Jaffe D.B."/>
            <person name="Jagadeeshan S."/>
            <person name="Jeck W.R."/>
            <person name="Johnson J."/>
            <person name="Jones C.D."/>
            <person name="Jordan W.C."/>
            <person name="Karpen G.H."/>
            <person name="Kataoka E."/>
            <person name="Keightley P.D."/>
            <person name="Kheradpour P."/>
            <person name="Kirkness E.F."/>
            <person name="Koerich L.B."/>
            <person name="Kristiansen K."/>
            <person name="Kudrna D."/>
            <person name="Kulathinal R.J."/>
            <person name="Kumar S."/>
            <person name="Kwok R."/>
            <person name="Lander E."/>
            <person name="Langley C.H."/>
            <person name="Lapoint R."/>
            <person name="Lazzaro B.P."/>
            <person name="Lee S.J."/>
            <person name="Levesque L."/>
            <person name="Li R."/>
            <person name="Lin C.F."/>
            <person name="Lin M.F."/>
            <person name="Lindblad-Toh K."/>
            <person name="Llopart A."/>
            <person name="Long M."/>
            <person name="Low L."/>
            <person name="Lozovsky E."/>
            <person name="Lu J."/>
            <person name="Luo M."/>
            <person name="Machado C.A."/>
            <person name="Makalowski W."/>
            <person name="Marzo M."/>
            <person name="Matsuda M."/>
            <person name="Matzkin L."/>
            <person name="McAllister B."/>
            <person name="McBride C.S."/>
            <person name="McKernan B."/>
            <person name="McKernan K."/>
            <person name="Mendez-Lago M."/>
            <person name="Minx P."/>
            <person name="Mollenhauer M.U."/>
            <person name="Montooth K."/>
            <person name="Mount S.M."/>
            <person name="Mu X."/>
            <person name="Myers E."/>
            <person name="Negre B."/>
            <person name="Newfeld S."/>
            <person name="Nielsen R."/>
            <person name="Noor M.A."/>
            <person name="O'Grady P."/>
            <person name="Pachter L."/>
            <person name="Papaceit M."/>
            <person name="Parisi M.J."/>
            <person name="Parisi M."/>
            <person name="Parts L."/>
            <person name="Pedersen J.S."/>
            <person name="Pesole G."/>
            <person name="Phillippy A.M."/>
            <person name="Ponting C.P."/>
            <person name="Pop M."/>
            <person name="Porcelli D."/>
            <person name="Powell J.R."/>
            <person name="Prohaska S."/>
            <person name="Pruitt K."/>
            <person name="Puig M."/>
            <person name="Quesneville H."/>
            <person name="Ram K.R."/>
            <person name="Rand D."/>
            <person name="Rasmussen M.D."/>
            <person name="Reed L.K."/>
            <person name="Reenan R."/>
            <person name="Reily A."/>
            <person name="Remington K.A."/>
            <person name="Rieger T.T."/>
            <person name="Ritchie M.G."/>
            <person name="Robin C."/>
            <person name="Rogers Y.H."/>
            <person name="Rohde C."/>
            <person name="Rozas J."/>
            <person name="Rubenfield M.J."/>
            <person name="Ruiz A."/>
            <person name="Russo S."/>
            <person name="Salzberg S.L."/>
            <person name="Sanchez-Gracia A."/>
            <person name="Saranga D.J."/>
            <person name="Sato H."/>
            <person name="Schaeffer S.W."/>
            <person name="Schatz M.C."/>
            <person name="Schlenke T."/>
            <person name="Schwartz R."/>
            <person name="Segarra C."/>
            <person name="Singh R.S."/>
            <person name="Sirot L."/>
            <person name="Sirota M."/>
            <person name="Sisneros N.B."/>
            <person name="Smith C.D."/>
            <person name="Smith T.F."/>
            <person name="Spieth J."/>
            <person name="Stage D.E."/>
            <person name="Stark A."/>
            <person name="Stephan W."/>
            <person name="Strausberg R.L."/>
            <person name="Strempel S."/>
            <person name="Sturgill D."/>
            <person name="Sutton G."/>
            <person name="Sutton G.G."/>
            <person name="Tao W."/>
            <person name="Teichmann S."/>
            <person name="Tobari Y.N."/>
            <person name="Tomimura Y."/>
            <person name="Tsolas J.M."/>
            <person name="Valente V.L."/>
            <person name="Venter E."/>
            <person name="Venter J.C."/>
            <person name="Vicario S."/>
            <person name="Vieira F.G."/>
            <person name="Vilella A.J."/>
            <person name="Villasante A."/>
            <person name="Walenz B."/>
            <person name="Wang J."/>
            <person name="Wasserman M."/>
            <person name="Watts T."/>
            <person name="Wilson D."/>
            <person name="Wilson R.K."/>
            <person name="Wing R.A."/>
            <person name="Wolfner M.F."/>
            <person name="Wong A."/>
            <person name="Wong G.K."/>
            <person name="Wu C.I."/>
            <person name="Wu G."/>
            <person name="Yamamoto D."/>
            <person name="Yang H.P."/>
            <person name="Yang S.P."/>
            <person name="Yorke J.A."/>
            <person name="Yoshida K."/>
            <person name="Zdobnov E."/>
            <person name="Zhang P."/>
            <person name="Zhang Y."/>
            <person name="Zimin A.V."/>
            <person name="Baldwin J."/>
            <person name="Abdouelleil A."/>
            <person name="Abdulkadir J."/>
            <person name="Abebe A."/>
            <person name="Abera B."/>
            <person name="Abreu J."/>
            <person name="Acer S.C."/>
            <person name="Aftuck L."/>
            <person name="Alexander A."/>
            <person name="An P."/>
            <person name="Anderson E."/>
            <person name="Anderson S."/>
            <person name="Arachi H."/>
            <person name="Azer M."/>
            <person name="Bachantsang P."/>
            <person name="Barry A."/>
            <person name="Bayul T."/>
            <person name="Berlin A."/>
            <person name="Bessette D."/>
            <person name="Bloom T."/>
            <person name="Blye J."/>
            <person name="Boguslavskiy L."/>
            <person name="Bonnet C."/>
            <person name="Boukhgalter B."/>
            <person name="Bourzgui I."/>
            <person name="Brown A."/>
            <person name="Cahill P."/>
            <person name="Channer S."/>
            <person name="Cheshatsang Y."/>
            <person name="Chuda L."/>
            <person name="Citroen M."/>
            <person name="Collymore A."/>
            <person name="Cooke P."/>
            <person name="Costello M."/>
            <person name="D'Aco K."/>
            <person name="Daza R."/>
            <person name="De Haan G."/>
            <person name="DeGray S."/>
            <person name="DeMaso C."/>
            <person name="Dhargay N."/>
            <person name="Dooley K."/>
            <person name="Dooley E."/>
            <person name="Doricent M."/>
            <person name="Dorje P."/>
            <person name="Dorjee K."/>
            <person name="Dupes A."/>
            <person name="Elong R."/>
            <person name="Falk J."/>
            <person name="Farina A."/>
            <person name="Faro S."/>
            <person name="Ferguson D."/>
            <person name="Fisher S."/>
            <person name="Foley C.D."/>
            <person name="Franke A."/>
            <person name="Friedrich D."/>
            <person name="Gadbois L."/>
            <person name="Gearin G."/>
            <person name="Gearin C.R."/>
            <person name="Giannoukos G."/>
            <person name="Goode T."/>
            <person name="Graham J."/>
            <person name="Grandbois E."/>
            <person name="Grewal S."/>
            <person name="Gyaltsen K."/>
            <person name="Hafez N."/>
            <person name="Hagos B."/>
            <person name="Hall J."/>
            <person name="Henson C."/>
            <person name="Hollinger A."/>
            <person name="Honan T."/>
            <person name="Huard M.D."/>
            <person name="Hughes L."/>
            <person name="Hurhula B."/>
            <person name="Husby M.E."/>
            <person name="Kamat A."/>
            <person name="Kanga B."/>
            <person name="Kashin S."/>
            <person name="Khazanovich D."/>
            <person name="Kisner P."/>
            <person name="Lance K."/>
            <person name="Lara M."/>
            <person name="Lee W."/>
            <person name="Lennon N."/>
            <person name="Letendre F."/>
            <person name="LeVine R."/>
            <person name="Lipovsky A."/>
            <person name="Liu X."/>
            <person name="Liu J."/>
            <person name="Liu S."/>
            <person name="Lokyitsang T."/>
            <person name="Lokyitsang Y."/>
            <person name="Lubonja R."/>
            <person name="Lui A."/>
            <person name="MacDonald P."/>
            <person name="Magnisalis V."/>
            <person name="Maru K."/>
            <person name="Matthews C."/>
            <person name="McCusker W."/>
            <person name="McDonough S."/>
            <person name="Mehta T."/>
            <person name="Meldrim J."/>
            <person name="Meneus L."/>
            <person name="Mihai O."/>
            <person name="Mihalev A."/>
            <person name="Mihova T."/>
            <person name="Mittelman R."/>
            <person name="Mlenga V."/>
            <person name="Montmayeur A."/>
            <person name="Mulrain L."/>
            <person name="Navidi A."/>
            <person name="Naylor J."/>
            <person name="Negash T."/>
            <person name="Nguyen T."/>
            <person name="Nguyen N."/>
            <person name="Nicol R."/>
            <person name="Norbu C."/>
            <person name="Norbu N."/>
            <person name="Novod N."/>
            <person name="O'Neill B."/>
            <person name="Osman S."/>
            <person name="Markiewicz E."/>
            <person name="Oyono O.L."/>
            <person name="Patti C."/>
            <person name="Phunkhang P."/>
            <person name="Pierre F."/>
            <person name="Priest M."/>
            <person name="Raghuraman S."/>
            <person name="Rege F."/>
            <person name="Reyes R."/>
            <person name="Rise C."/>
            <person name="Rogov P."/>
            <person name="Ross K."/>
            <person name="Ryan E."/>
            <person name="Settipalli S."/>
            <person name="Shea T."/>
            <person name="Sherpa N."/>
            <person name="Shi L."/>
            <person name="Shih D."/>
            <person name="Sparrow T."/>
            <person name="Spaulding J."/>
            <person name="Stalker J."/>
            <person name="Stange-Thomann N."/>
            <person name="Stavropoulos S."/>
            <person name="Stone C."/>
            <person name="Strader C."/>
            <person name="Tesfaye S."/>
            <person name="Thomson T."/>
            <person name="Thoulutsang Y."/>
            <person name="Thoulutsang D."/>
            <person name="Topham K."/>
            <person name="Topping I."/>
            <person name="Tsamla T."/>
            <person name="Vassiliev H."/>
            <person name="Vo A."/>
            <person name="Wangchuk T."/>
            <person name="Wangdi T."/>
            <person name="Weiand M."/>
            <person name="Wilkinson J."/>
            <person name="Wilson A."/>
            <person name="Yadav S."/>
            <person name="Young G."/>
            <person name="Yu Q."/>
            <person name="Zembek L."/>
            <person name="Zhong D."/>
            <person name="Zimmer A."/>
            <person name="Zwirko Z."/>
            <person name="Jaffe D.B."/>
            <person name="Alvarez P."/>
            <person name="Brockman W."/>
            <person name="Butler J."/>
            <person name="Chin C."/>
            <person name="Gnerre S."/>
            <person name="Grabherr M."/>
            <person name="Kleber M."/>
            <person name="Mauceli E."/>
            <person name="MacCallum I."/>
        </authorList>
    </citation>
    <scope>NUCLEOTIDE SEQUENCE [LARGE SCALE GENOMIC DNA]</scope>
    <source>
        <strain evidence="4">Rob3c / Tucson 14021-0248.25</strain>
    </source>
</reference>
<evidence type="ECO:0000256" key="1">
    <source>
        <dbReference type="PROSITE-ProRule" id="PRU00834"/>
    </source>
</evidence>